<protein>
    <submittedName>
        <fullName evidence="1">6564_t:CDS:1</fullName>
    </submittedName>
</protein>
<proteinExistence type="predicted"/>
<evidence type="ECO:0000313" key="1">
    <source>
        <dbReference type="EMBL" id="CAG8798491.1"/>
    </source>
</evidence>
<dbReference type="Proteomes" id="UP000789759">
    <property type="component" value="Unassembled WGS sequence"/>
</dbReference>
<sequence>EDGFYLYKDGELKVRPVRFIINTHIDTQNGKGIEKKLDTVKTTI</sequence>
<dbReference type="EMBL" id="CAJVQA010030077">
    <property type="protein sequence ID" value="CAG8798491.1"/>
    <property type="molecule type" value="Genomic_DNA"/>
</dbReference>
<gene>
    <name evidence="1" type="ORF">CPELLU_LOCUS17524</name>
</gene>
<accession>A0A9N9P7W8</accession>
<name>A0A9N9P7W8_9GLOM</name>
<reference evidence="1" key="1">
    <citation type="submission" date="2021-06" db="EMBL/GenBank/DDBJ databases">
        <authorList>
            <person name="Kallberg Y."/>
            <person name="Tangrot J."/>
            <person name="Rosling A."/>
        </authorList>
    </citation>
    <scope>NUCLEOTIDE SEQUENCE</scope>
    <source>
        <strain evidence="1">FL966</strain>
    </source>
</reference>
<keyword evidence="2" id="KW-1185">Reference proteome</keyword>
<feature type="non-terminal residue" evidence="1">
    <location>
        <position position="1"/>
    </location>
</feature>
<organism evidence="1 2">
    <name type="scientific">Cetraspora pellucida</name>
    <dbReference type="NCBI Taxonomy" id="1433469"/>
    <lineage>
        <taxon>Eukaryota</taxon>
        <taxon>Fungi</taxon>
        <taxon>Fungi incertae sedis</taxon>
        <taxon>Mucoromycota</taxon>
        <taxon>Glomeromycotina</taxon>
        <taxon>Glomeromycetes</taxon>
        <taxon>Diversisporales</taxon>
        <taxon>Gigasporaceae</taxon>
        <taxon>Cetraspora</taxon>
    </lineage>
</organism>
<comment type="caution">
    <text evidence="1">The sequence shown here is derived from an EMBL/GenBank/DDBJ whole genome shotgun (WGS) entry which is preliminary data.</text>
</comment>
<evidence type="ECO:0000313" key="2">
    <source>
        <dbReference type="Proteomes" id="UP000789759"/>
    </source>
</evidence>
<dbReference type="AlphaFoldDB" id="A0A9N9P7W8"/>